<organism evidence="1 2">
    <name type="scientific">Pedobacter westerhofensis</name>
    <dbReference type="NCBI Taxonomy" id="425512"/>
    <lineage>
        <taxon>Bacteria</taxon>
        <taxon>Pseudomonadati</taxon>
        <taxon>Bacteroidota</taxon>
        <taxon>Sphingobacteriia</taxon>
        <taxon>Sphingobacteriales</taxon>
        <taxon>Sphingobacteriaceae</taxon>
        <taxon>Pedobacter</taxon>
    </lineage>
</organism>
<dbReference type="OrthoDB" id="797616at2"/>
<proteinExistence type="predicted"/>
<dbReference type="EMBL" id="FXTN01000008">
    <property type="protein sequence ID" value="SMO82331.1"/>
    <property type="molecule type" value="Genomic_DNA"/>
</dbReference>
<evidence type="ECO:0000313" key="2">
    <source>
        <dbReference type="Proteomes" id="UP000320300"/>
    </source>
</evidence>
<dbReference type="AlphaFoldDB" id="A0A521EFT5"/>
<dbReference type="Proteomes" id="UP000320300">
    <property type="component" value="Unassembled WGS sequence"/>
</dbReference>
<protein>
    <submittedName>
        <fullName evidence="1">Uncharacterized protein</fullName>
    </submittedName>
</protein>
<keyword evidence="2" id="KW-1185">Reference proteome</keyword>
<reference evidence="1 2" key="1">
    <citation type="submission" date="2017-05" db="EMBL/GenBank/DDBJ databases">
        <authorList>
            <person name="Varghese N."/>
            <person name="Submissions S."/>
        </authorList>
    </citation>
    <scope>NUCLEOTIDE SEQUENCE [LARGE SCALE GENOMIC DNA]</scope>
    <source>
        <strain evidence="1 2">DSM 19036</strain>
    </source>
</reference>
<sequence length="133" mass="14338">MVRNLINFKKAWLGAFALLLMVGVITLTFAFKAENNKVQELANAKAKETVNKKRTITYNFLVQSSLNSFTGRTSASNACTGTATLNCKYNVTPSGKANIPDQEDEPYTASQINAYVTAGYLTVASGSSPGLYP</sequence>
<name>A0A521EFT5_9SPHI</name>
<dbReference type="RefSeq" id="WP_142529177.1">
    <property type="nucleotide sequence ID" value="NZ_CBCSJO010000008.1"/>
</dbReference>
<accession>A0A521EFT5</accession>
<evidence type="ECO:0000313" key="1">
    <source>
        <dbReference type="EMBL" id="SMO82331.1"/>
    </source>
</evidence>
<gene>
    <name evidence="1" type="ORF">SAMN06265348_10815</name>
</gene>